<sequence length="1017" mass="117218">MFNFEGDFKSKRSINLGGSRQQQDKKELLRKAQLERKKREQSRKRERSALLIQSFYRGRKNAGLLRSKLRLQWDETFKKVNTGEVNSKLFFELLRGLVLFYRPTLDESRAISLATLQSESNSLNDNDNNRNISCDDMGIEKEIYIHTLRKGCYVFLSCFVHSGDSNLLKSLLFLTDSKNYRKTESTIETKKTILEILGSLIQKGMYQLLREYLIQLSEHSTETDVSKLLLRIFFYTSPQEELHKLSIKQLITYIMSVPLLPNRLKFEGVLYFSRNLPFLEVLNQIAGGKLQIDESSLLPLLSNILAFGHKRVEKMDRETKLTYVKVLHDLVVRIPRNALEDPTTRPDIKTEIDSDESDEEYEGQSEVTPMETDELLIQNKLQKWLKLMYEPAHLSSILQPLTSRDVTADQEEEFYLAMHLIINLLSRWPISRQNIFNYLLFNNDVPFLKVAWSTFKESALSSKLKETKIPNNLFSGEQFQMEWAAIILVIEIYARVLITLGDDEFFGDKNPLSIVEVVELSGILRNLTFNLYWNESQIELRNDVSGTSIPIIELRTISTKLLQQIHARESRKKFTPLDHWLMKSELNGIEQFANLVVAEEEEFRNEEKSNPKIVGSKLAILHNIPFVIPFEDRVYIFRRFVLGDKAHLPMANYFGPLHGAKAVIRRDHTFEDGYDHLNGLGAGLKSRIAITFIDRFGLEEAGIDGGGVFKEFLTGLARQAFDTDYGLFLNTVDQKLYPNPHAFAQEDTQLGHYEFLGRIMGKALYEGILVDVAFAGFFLSKLLGRLNFLDDLPTLDPELYRGLIYLKNCDREEVQNLSLTFTVISDELGVKKELELIPGGSKIPVTLENRIEYIYRVANYRLNDQIYKQCRAFFRGLTDLIEPNWLKMFNQQELQVLLGGAQVPIDLDDLKSNIVYEGKYFESHPVIKNFWEVVHEFKPDEKEKLVKFITSCSRPPLLGFKELSPKMCITSAGEDDTRLPTSSTCVNLLKLPQFSSKAILREKLRYAINSEAGFDLS</sequence>
<feature type="region of interest" description="Disordered" evidence="6">
    <location>
        <begin position="1"/>
        <end position="26"/>
    </location>
</feature>
<name>A0ABR2WU59_9FUNG</name>
<dbReference type="SUPFAM" id="SSF56204">
    <property type="entry name" value="Hect, E3 ligase catalytic domain"/>
    <property type="match status" value="1"/>
</dbReference>
<feature type="compositionally biased region" description="Acidic residues" evidence="6">
    <location>
        <begin position="353"/>
        <end position="363"/>
    </location>
</feature>
<comment type="catalytic activity">
    <reaction evidence="1">
        <text>S-ubiquitinyl-[E2 ubiquitin-conjugating enzyme]-L-cysteine + [acceptor protein]-L-lysine = [E2 ubiquitin-conjugating enzyme]-L-cysteine + N(6)-ubiquitinyl-[acceptor protein]-L-lysine.</text>
        <dbReference type="EC" id="2.3.2.26"/>
    </reaction>
</comment>
<keyword evidence="3 8" id="KW-0808">Transferase</keyword>
<dbReference type="GO" id="GO:0016874">
    <property type="term" value="F:ligase activity"/>
    <property type="evidence" value="ECO:0007669"/>
    <property type="project" value="UniProtKB-KW"/>
</dbReference>
<protein>
    <recommendedName>
        <fullName evidence="2">HECT-type E3 ubiquitin transferase</fullName>
        <ecNumber evidence="2">2.3.2.26</ecNumber>
    </recommendedName>
</protein>
<evidence type="ECO:0000256" key="3">
    <source>
        <dbReference type="ARBA" id="ARBA00022679"/>
    </source>
</evidence>
<evidence type="ECO:0000313" key="8">
    <source>
        <dbReference type="EMBL" id="KAK9765037.1"/>
    </source>
</evidence>
<dbReference type="Proteomes" id="UP001479436">
    <property type="component" value="Unassembled WGS sequence"/>
</dbReference>
<dbReference type="CDD" id="cd00078">
    <property type="entry name" value="HECTc"/>
    <property type="match status" value="1"/>
</dbReference>
<feature type="active site" description="Glycyl thioester intermediate" evidence="5">
    <location>
        <position position="985"/>
    </location>
</feature>
<evidence type="ECO:0000259" key="7">
    <source>
        <dbReference type="PROSITE" id="PS50237"/>
    </source>
</evidence>
<reference evidence="8 9" key="1">
    <citation type="submission" date="2023-04" db="EMBL/GenBank/DDBJ databases">
        <title>Genome of Basidiobolus ranarum AG-B5.</title>
        <authorList>
            <person name="Stajich J.E."/>
            <person name="Carter-House D."/>
            <person name="Gryganskyi A."/>
        </authorList>
    </citation>
    <scope>NUCLEOTIDE SEQUENCE [LARGE SCALE GENOMIC DNA]</scope>
    <source>
        <strain evidence="8 9">AG-B5</strain>
    </source>
</reference>
<dbReference type="EC" id="2.3.2.26" evidence="2"/>
<keyword evidence="8" id="KW-0436">Ligase</keyword>
<dbReference type="Gene3D" id="3.30.2160.10">
    <property type="entry name" value="Hect, E3 ligase catalytic domain"/>
    <property type="match status" value="1"/>
</dbReference>
<dbReference type="InterPro" id="IPR035983">
    <property type="entry name" value="Hect_E3_ubiquitin_ligase"/>
</dbReference>
<dbReference type="PROSITE" id="PS50237">
    <property type="entry name" value="HECT"/>
    <property type="match status" value="1"/>
</dbReference>
<comment type="caution">
    <text evidence="8">The sequence shown here is derived from an EMBL/GenBank/DDBJ whole genome shotgun (WGS) entry which is preliminary data.</text>
</comment>
<keyword evidence="4 5" id="KW-0833">Ubl conjugation pathway</keyword>
<evidence type="ECO:0000256" key="2">
    <source>
        <dbReference type="ARBA" id="ARBA00012485"/>
    </source>
</evidence>
<organism evidence="8 9">
    <name type="scientific">Basidiobolus ranarum</name>
    <dbReference type="NCBI Taxonomy" id="34480"/>
    <lineage>
        <taxon>Eukaryota</taxon>
        <taxon>Fungi</taxon>
        <taxon>Fungi incertae sedis</taxon>
        <taxon>Zoopagomycota</taxon>
        <taxon>Entomophthoromycotina</taxon>
        <taxon>Basidiobolomycetes</taxon>
        <taxon>Basidiobolales</taxon>
        <taxon>Basidiobolaceae</taxon>
        <taxon>Basidiobolus</taxon>
    </lineage>
</organism>
<feature type="compositionally biased region" description="Basic and acidic residues" evidence="6">
    <location>
        <begin position="342"/>
        <end position="352"/>
    </location>
</feature>
<evidence type="ECO:0000256" key="5">
    <source>
        <dbReference type="PROSITE-ProRule" id="PRU00104"/>
    </source>
</evidence>
<keyword evidence="8" id="KW-0012">Acyltransferase</keyword>
<feature type="domain" description="HECT" evidence="7">
    <location>
        <begin position="684"/>
        <end position="1017"/>
    </location>
</feature>
<dbReference type="EMBL" id="JASJQH010000326">
    <property type="protein sequence ID" value="KAK9765037.1"/>
    <property type="molecule type" value="Genomic_DNA"/>
</dbReference>
<dbReference type="PANTHER" id="PTHR45700">
    <property type="entry name" value="UBIQUITIN-PROTEIN LIGASE E3C"/>
    <property type="match status" value="1"/>
</dbReference>
<dbReference type="Gene3D" id="3.90.1750.10">
    <property type="entry name" value="Hect, E3 ligase catalytic domains"/>
    <property type="match status" value="1"/>
</dbReference>
<dbReference type="InterPro" id="IPR044611">
    <property type="entry name" value="E3A/B/C-like"/>
</dbReference>
<evidence type="ECO:0000256" key="6">
    <source>
        <dbReference type="SAM" id="MobiDB-lite"/>
    </source>
</evidence>
<proteinExistence type="predicted"/>
<evidence type="ECO:0000256" key="1">
    <source>
        <dbReference type="ARBA" id="ARBA00000885"/>
    </source>
</evidence>
<evidence type="ECO:0000256" key="4">
    <source>
        <dbReference type="ARBA" id="ARBA00022786"/>
    </source>
</evidence>
<feature type="compositionally biased region" description="Basic and acidic residues" evidence="6">
    <location>
        <begin position="1"/>
        <end position="10"/>
    </location>
</feature>
<gene>
    <name evidence="8" type="primary">HUL5</name>
    <name evidence="8" type="ORF">K7432_006953</name>
</gene>
<keyword evidence="9" id="KW-1185">Reference proteome</keyword>
<evidence type="ECO:0000313" key="9">
    <source>
        <dbReference type="Proteomes" id="UP001479436"/>
    </source>
</evidence>
<dbReference type="Gene3D" id="3.30.2410.10">
    <property type="entry name" value="Hect, E3 ligase catalytic domain"/>
    <property type="match status" value="1"/>
</dbReference>
<dbReference type="Pfam" id="PF00632">
    <property type="entry name" value="HECT"/>
    <property type="match status" value="1"/>
</dbReference>
<dbReference type="PANTHER" id="PTHR45700:SF2">
    <property type="entry name" value="UBIQUITIN-PROTEIN LIGASE E3C"/>
    <property type="match status" value="1"/>
</dbReference>
<dbReference type="InterPro" id="IPR000569">
    <property type="entry name" value="HECT_dom"/>
</dbReference>
<dbReference type="SMART" id="SM00119">
    <property type="entry name" value="HECTc"/>
    <property type="match status" value="1"/>
</dbReference>
<dbReference type="GO" id="GO:0061630">
    <property type="term" value="F:ubiquitin protein ligase activity"/>
    <property type="evidence" value="ECO:0007669"/>
    <property type="project" value="UniProtKB-EC"/>
</dbReference>
<dbReference type="CDD" id="cd23767">
    <property type="entry name" value="IQCD"/>
    <property type="match status" value="1"/>
</dbReference>
<accession>A0ABR2WU59</accession>
<feature type="region of interest" description="Disordered" evidence="6">
    <location>
        <begin position="342"/>
        <end position="368"/>
    </location>
</feature>